<dbReference type="EMBL" id="CP021524">
    <property type="protein sequence ID" value="ARW11473.1"/>
    <property type="molecule type" value="Genomic_DNA"/>
</dbReference>
<feature type="compositionally biased region" description="Basic and acidic residues" evidence="3">
    <location>
        <begin position="52"/>
        <end position="68"/>
    </location>
</feature>
<protein>
    <recommendedName>
        <fullName evidence="2">Antitoxin</fullName>
    </recommendedName>
</protein>
<comment type="function">
    <text evidence="2">Antitoxin component of a type II toxin-antitoxin (TA) system.</text>
</comment>
<dbReference type="NCBIfam" id="TIGR01552">
    <property type="entry name" value="phd_fam"/>
    <property type="match status" value="1"/>
</dbReference>
<evidence type="ECO:0000313" key="5">
    <source>
        <dbReference type="Proteomes" id="UP000195633"/>
    </source>
</evidence>
<dbReference type="RefSeq" id="WP_087636168.1">
    <property type="nucleotide sequence ID" value="NZ_CP021524.1"/>
</dbReference>
<reference evidence="4 5" key="1">
    <citation type="submission" date="2017-05" db="EMBL/GenBank/DDBJ databases">
        <title>Genome sequence of Acetobacter pasteurianus subsp. ascendens strain SRCM101447.</title>
        <authorList>
            <person name="Cho S.H."/>
        </authorList>
    </citation>
    <scope>NUCLEOTIDE SEQUENCE [LARGE SCALE GENOMIC DNA]</scope>
    <source>
        <strain evidence="4 5">SRCM101447</strain>
    </source>
</reference>
<gene>
    <name evidence="4" type="ORF">S101447_02435</name>
</gene>
<sequence>MKTMSARDAKNCFGLLIDTARAELVLIQKHGRGVVVVMAAEEFKRLSAQSQRMDKEGNGFKEASRRAQ</sequence>
<evidence type="ECO:0000256" key="2">
    <source>
        <dbReference type="RuleBase" id="RU362080"/>
    </source>
</evidence>
<dbReference type="AlphaFoldDB" id="A0A1Y0V530"/>
<dbReference type="SUPFAM" id="SSF143120">
    <property type="entry name" value="YefM-like"/>
    <property type="match status" value="1"/>
</dbReference>
<dbReference type="Gene3D" id="3.40.1620.10">
    <property type="entry name" value="YefM-like domain"/>
    <property type="match status" value="1"/>
</dbReference>
<dbReference type="Pfam" id="PF02604">
    <property type="entry name" value="PhdYeFM_antitox"/>
    <property type="match status" value="1"/>
</dbReference>
<organism evidence="4 5">
    <name type="scientific">Acetobacter ascendens</name>
    <dbReference type="NCBI Taxonomy" id="481146"/>
    <lineage>
        <taxon>Bacteria</taxon>
        <taxon>Pseudomonadati</taxon>
        <taxon>Pseudomonadota</taxon>
        <taxon>Alphaproteobacteria</taxon>
        <taxon>Acetobacterales</taxon>
        <taxon>Acetobacteraceae</taxon>
        <taxon>Acetobacter</taxon>
    </lineage>
</organism>
<name>A0A1Y0V530_9PROT</name>
<dbReference type="InterPro" id="IPR036165">
    <property type="entry name" value="YefM-like_sf"/>
</dbReference>
<feature type="region of interest" description="Disordered" evidence="3">
    <location>
        <begin position="48"/>
        <end position="68"/>
    </location>
</feature>
<dbReference type="InterPro" id="IPR006442">
    <property type="entry name" value="Antitoxin_Phd/YefM"/>
</dbReference>
<dbReference type="Proteomes" id="UP000195633">
    <property type="component" value="Chromosome"/>
</dbReference>
<evidence type="ECO:0000256" key="1">
    <source>
        <dbReference type="ARBA" id="ARBA00009981"/>
    </source>
</evidence>
<evidence type="ECO:0000256" key="3">
    <source>
        <dbReference type="SAM" id="MobiDB-lite"/>
    </source>
</evidence>
<accession>A0A1Y0V530</accession>
<evidence type="ECO:0000313" key="4">
    <source>
        <dbReference type="EMBL" id="ARW11473.1"/>
    </source>
</evidence>
<proteinExistence type="inferred from homology"/>
<comment type="similarity">
    <text evidence="1 2">Belongs to the phD/YefM antitoxin family.</text>
</comment>